<keyword evidence="5 6" id="KW-0496">Mitochondrion</keyword>
<feature type="compositionally biased region" description="Low complexity" evidence="7">
    <location>
        <begin position="371"/>
        <end position="384"/>
    </location>
</feature>
<sequence length="402" mass="43455">MPLVAAQNLRRLTGFPRKRVFPAHLVAGRRVGGYKYISVQATPATDITKIDVVGKSVSASSPGQFEPLAGGTSAHSLDASFEVLGSPYSLLSVTLSPSQDLYTRRGTLVSFAGDPDGTVSTLRLLNPIRRALIGIPFLYQKITSTSSVNALIATRSPLTTFAVLQLDGRTDWKLAQRKALLAWTGNTLSVKPTLSTKLSVAHWGSSDVTGRGLLALAGQGQVYSIELAEGETYIVHPSNILAYSTSSPSPPPRPYRFKSTNVRFQIPLQLGNFFPSSKFVETLKTSNTYKILANSLLRIRTWSRRTIWGDRLFLQFRGPTTLLIQSRAARVNDVLTAQEVNEIADAPAGVVKEMISDSQLSKNSDASRKIAGGSSSSAPAQSQPKVSFASVNKDGKVTFDRN</sequence>
<evidence type="ECO:0000256" key="6">
    <source>
        <dbReference type="RuleBase" id="RU363045"/>
    </source>
</evidence>
<evidence type="ECO:0000256" key="1">
    <source>
        <dbReference type="ARBA" id="ARBA00004173"/>
    </source>
</evidence>
<evidence type="ECO:0000313" key="8">
    <source>
        <dbReference type="EMBL" id="EXJ94639.1"/>
    </source>
</evidence>
<dbReference type="Gene3D" id="3.60.160.10">
    <property type="entry name" value="Mitochondrial biogenesis AIM24"/>
    <property type="match status" value="1"/>
</dbReference>
<dbReference type="PANTHER" id="PTHR36959:SF2">
    <property type="entry name" value="ALTERED INHERITANCE OF MITOCHONDRIA PROTEIN 24, MITOCHONDRIAL"/>
    <property type="match status" value="1"/>
</dbReference>
<comment type="caution">
    <text evidence="8">The sequence shown here is derived from an EMBL/GenBank/DDBJ whole genome shotgun (WGS) entry which is preliminary data.</text>
</comment>
<dbReference type="eggNOG" id="ENOG502RXC5">
    <property type="taxonomic scope" value="Eukaryota"/>
</dbReference>
<feature type="region of interest" description="Disordered" evidence="7">
    <location>
        <begin position="359"/>
        <end position="402"/>
    </location>
</feature>
<proteinExistence type="inferred from homology"/>
<dbReference type="Proteomes" id="UP000019484">
    <property type="component" value="Unassembled WGS sequence"/>
</dbReference>
<dbReference type="InterPro" id="IPR036983">
    <property type="entry name" value="AIM24_sf"/>
</dbReference>
<evidence type="ECO:0000256" key="5">
    <source>
        <dbReference type="ARBA" id="ARBA00023128"/>
    </source>
</evidence>
<name>W9ZJF8_9EURO</name>
<evidence type="ECO:0000256" key="4">
    <source>
        <dbReference type="ARBA" id="ARBA00022946"/>
    </source>
</evidence>
<dbReference type="PANTHER" id="PTHR36959">
    <property type="entry name" value="ALTERED INHERITANCE OF MITOCHONDRIA PROTEIN 24, MITOCHONDRIAL"/>
    <property type="match status" value="1"/>
</dbReference>
<dbReference type="GeneID" id="19157932"/>
<comment type="subcellular location">
    <subcellularLocation>
        <location evidence="1 6">Mitochondrion</location>
    </subcellularLocation>
</comment>
<dbReference type="OrthoDB" id="5295771at2759"/>
<keyword evidence="4" id="KW-0809">Transit peptide</keyword>
<dbReference type="RefSeq" id="XP_007722133.1">
    <property type="nucleotide sequence ID" value="XM_007723943.1"/>
</dbReference>
<feature type="compositionally biased region" description="Basic and acidic residues" evidence="7">
    <location>
        <begin position="393"/>
        <end position="402"/>
    </location>
</feature>
<dbReference type="Pfam" id="PF01987">
    <property type="entry name" value="AIM24"/>
    <property type="match status" value="1"/>
</dbReference>
<evidence type="ECO:0000256" key="3">
    <source>
        <dbReference type="ARBA" id="ARBA00013287"/>
    </source>
</evidence>
<evidence type="ECO:0000256" key="7">
    <source>
        <dbReference type="SAM" id="MobiDB-lite"/>
    </source>
</evidence>
<protein>
    <recommendedName>
        <fullName evidence="3 6">Altered inheritance of mitochondria protein 24, mitochondrial</fullName>
    </recommendedName>
</protein>
<comment type="similarity">
    <text evidence="2 6">Belongs to the AIM24 family.</text>
</comment>
<reference evidence="8 9" key="1">
    <citation type="submission" date="2013-03" db="EMBL/GenBank/DDBJ databases">
        <title>The Genome Sequence of Capronia coronata CBS 617.96.</title>
        <authorList>
            <consortium name="The Broad Institute Genomics Platform"/>
            <person name="Cuomo C."/>
            <person name="de Hoog S."/>
            <person name="Gorbushina A."/>
            <person name="Walker B."/>
            <person name="Young S.K."/>
            <person name="Zeng Q."/>
            <person name="Gargeya S."/>
            <person name="Fitzgerald M."/>
            <person name="Haas B."/>
            <person name="Abouelleil A."/>
            <person name="Allen A.W."/>
            <person name="Alvarado L."/>
            <person name="Arachchi H.M."/>
            <person name="Berlin A.M."/>
            <person name="Chapman S.B."/>
            <person name="Gainer-Dewar J."/>
            <person name="Goldberg J."/>
            <person name="Griggs A."/>
            <person name="Gujja S."/>
            <person name="Hansen M."/>
            <person name="Howarth C."/>
            <person name="Imamovic A."/>
            <person name="Ireland A."/>
            <person name="Larimer J."/>
            <person name="McCowan C."/>
            <person name="Murphy C."/>
            <person name="Pearson M."/>
            <person name="Poon T.W."/>
            <person name="Priest M."/>
            <person name="Roberts A."/>
            <person name="Saif S."/>
            <person name="Shea T."/>
            <person name="Sisk P."/>
            <person name="Sykes S."/>
            <person name="Wortman J."/>
            <person name="Nusbaum C."/>
            <person name="Birren B."/>
        </authorList>
    </citation>
    <scope>NUCLEOTIDE SEQUENCE [LARGE SCALE GENOMIC DNA]</scope>
    <source>
        <strain evidence="8 9">CBS 617.96</strain>
    </source>
</reference>
<dbReference type="GO" id="GO:0007007">
    <property type="term" value="P:inner mitochondrial membrane organization"/>
    <property type="evidence" value="ECO:0007669"/>
    <property type="project" value="TreeGrafter"/>
</dbReference>
<dbReference type="InterPro" id="IPR002838">
    <property type="entry name" value="AIM24"/>
</dbReference>
<dbReference type="HOGENOM" id="CLU_046558_0_0_1"/>
<dbReference type="EMBL" id="AMWN01000002">
    <property type="protein sequence ID" value="EXJ94639.1"/>
    <property type="molecule type" value="Genomic_DNA"/>
</dbReference>
<accession>W9ZJF8</accession>
<evidence type="ECO:0000313" key="9">
    <source>
        <dbReference type="Proteomes" id="UP000019484"/>
    </source>
</evidence>
<dbReference type="GO" id="GO:0005743">
    <property type="term" value="C:mitochondrial inner membrane"/>
    <property type="evidence" value="ECO:0007669"/>
    <property type="project" value="TreeGrafter"/>
</dbReference>
<dbReference type="SUPFAM" id="SSF51219">
    <property type="entry name" value="TRAP-like"/>
    <property type="match status" value="1"/>
</dbReference>
<dbReference type="InterPro" id="IPR016031">
    <property type="entry name" value="Trp_RNA-bd_attenuator-like_dom"/>
</dbReference>
<dbReference type="AlphaFoldDB" id="W9ZJF8"/>
<gene>
    <name evidence="8" type="ORF">A1O1_03035</name>
</gene>
<evidence type="ECO:0000256" key="2">
    <source>
        <dbReference type="ARBA" id="ARBA00009322"/>
    </source>
</evidence>
<keyword evidence="9" id="KW-1185">Reference proteome</keyword>
<organism evidence="8 9">
    <name type="scientific">Capronia coronata CBS 617.96</name>
    <dbReference type="NCBI Taxonomy" id="1182541"/>
    <lineage>
        <taxon>Eukaryota</taxon>
        <taxon>Fungi</taxon>
        <taxon>Dikarya</taxon>
        <taxon>Ascomycota</taxon>
        <taxon>Pezizomycotina</taxon>
        <taxon>Eurotiomycetes</taxon>
        <taxon>Chaetothyriomycetidae</taxon>
        <taxon>Chaetothyriales</taxon>
        <taxon>Herpotrichiellaceae</taxon>
        <taxon>Capronia</taxon>
    </lineage>
</organism>